<evidence type="ECO:0000313" key="4">
    <source>
        <dbReference type="Proteomes" id="UP000067738"/>
    </source>
</evidence>
<dbReference type="InterPro" id="IPR007386">
    <property type="entry name" value="DUF447_N"/>
</dbReference>
<dbReference type="Gene3D" id="1.20.58.290">
    <property type="entry name" value="Hypothetical membrane protein ta0354_69_121"/>
    <property type="match status" value="1"/>
</dbReference>
<feature type="domain" description="DUF447" evidence="2">
    <location>
        <begin position="148"/>
        <end position="203"/>
    </location>
</feature>
<accession>A0A0U2L5P9</accession>
<dbReference type="Proteomes" id="UP000067738">
    <property type="component" value="Chromosome"/>
</dbReference>
<evidence type="ECO:0000313" key="3">
    <source>
        <dbReference type="EMBL" id="ALT69022.1"/>
    </source>
</evidence>
<organism evidence="3 4">
    <name type="scientific">Methanobrevibacter millerae</name>
    <dbReference type="NCBI Taxonomy" id="230361"/>
    <lineage>
        <taxon>Archaea</taxon>
        <taxon>Methanobacteriati</taxon>
        <taxon>Methanobacteriota</taxon>
        <taxon>Methanomada group</taxon>
        <taxon>Methanobacteria</taxon>
        <taxon>Methanobacteriales</taxon>
        <taxon>Methanobacteriaceae</taxon>
        <taxon>Methanobrevibacter</taxon>
    </lineage>
</organism>
<dbReference type="InterPro" id="IPR016733">
    <property type="entry name" value="UCP018747"/>
</dbReference>
<evidence type="ECO:0000259" key="1">
    <source>
        <dbReference type="Pfam" id="PF04289"/>
    </source>
</evidence>
<dbReference type="PATRIC" id="fig|230361.4.peg.1283"/>
<proteinExistence type="predicted"/>
<keyword evidence="4" id="KW-1185">Reference proteome</keyword>
<evidence type="ECO:0000259" key="2">
    <source>
        <dbReference type="Pfam" id="PF20766"/>
    </source>
</evidence>
<dbReference type="PIRSF" id="PIRSF018747">
    <property type="entry name" value="UCP018747"/>
    <property type="match status" value="1"/>
</dbReference>
<gene>
    <name evidence="3" type="ORF">sm9_1241</name>
</gene>
<dbReference type="Gene3D" id="2.30.110.10">
    <property type="entry name" value="Electron Transport, Fmn-binding Protein, Chain A"/>
    <property type="match status" value="1"/>
</dbReference>
<dbReference type="KEGG" id="mmil:sm9_1241"/>
<reference evidence="3 4" key="1">
    <citation type="submission" date="2015-04" db="EMBL/GenBank/DDBJ databases">
        <title>The complete genome sequence of the rumen methanogen Methanobrevibacter millerae SM9.</title>
        <authorList>
            <person name="Leahy S.C."/>
            <person name="Kelly W.J."/>
            <person name="Pacheco D.M."/>
            <person name="Li D."/>
            <person name="Altermann E."/>
            <person name="Attwood G.T."/>
        </authorList>
    </citation>
    <scope>NUCLEOTIDE SEQUENCE [LARGE SCALE GENOMIC DNA]</scope>
    <source>
        <strain evidence="3 4">SM9</strain>
    </source>
</reference>
<dbReference type="Pfam" id="PF20766">
    <property type="entry name" value="DUF447_C"/>
    <property type="match status" value="1"/>
</dbReference>
<dbReference type="InterPro" id="IPR049288">
    <property type="entry name" value="DUF447_C"/>
</dbReference>
<evidence type="ECO:0008006" key="5">
    <source>
        <dbReference type="Google" id="ProtNLM"/>
    </source>
</evidence>
<dbReference type="SUPFAM" id="SSF50475">
    <property type="entry name" value="FMN-binding split barrel"/>
    <property type="match status" value="1"/>
</dbReference>
<dbReference type="RefSeq" id="WP_058739292.1">
    <property type="nucleotide sequence ID" value="NZ_CP011266.1"/>
</dbReference>
<dbReference type="GeneID" id="26736200"/>
<dbReference type="InterPro" id="IPR012349">
    <property type="entry name" value="Split_barrel_FMN-bd"/>
</dbReference>
<dbReference type="OrthoDB" id="146030at2157"/>
<dbReference type="AlphaFoldDB" id="A0A0U2L5P9"/>
<dbReference type="Pfam" id="PF04289">
    <property type="entry name" value="DUF447_N"/>
    <property type="match status" value="1"/>
</dbReference>
<feature type="domain" description="DUF447" evidence="1">
    <location>
        <begin position="16"/>
        <end position="112"/>
    </location>
</feature>
<protein>
    <recommendedName>
        <fullName evidence="5">DUF447 family protein</fullName>
    </recommendedName>
</protein>
<dbReference type="EMBL" id="CP011266">
    <property type="protein sequence ID" value="ALT69022.1"/>
    <property type="molecule type" value="Genomic_DNA"/>
</dbReference>
<sequence length="213" mass="23934">MAIDLTDIGIEEGQKYEGIYTTMSKDGVKNAAPIGIACKGKDKLECRLFVGTQTLKNIMDTGKYVINITFDPLYFAKSTIGNLDITEFSDDEDIAILKNAEAYIICEVTSIRKMDPIKDHVTSNGEAYIISSDALKIVKNNPCAKAINRGLFALLEFLTNYTRLDLVGKDQQDYFIGRFNENNRMIKRVSDEDTIEAMEILKKSMIEKGFDVE</sequence>
<name>A0A0U2L5P9_9EURY</name>